<name>A0ABT0B6X8_9SPHN</name>
<evidence type="ECO:0000313" key="2">
    <source>
        <dbReference type="Proteomes" id="UP001162880"/>
    </source>
</evidence>
<dbReference type="Proteomes" id="UP001162880">
    <property type="component" value="Unassembled WGS sequence"/>
</dbReference>
<sequence length="94" mass="9910">MTGKAASRIEEATARVIELEAELEAAGSATTEEAQLARAKEILHAWVDSVTAVVATPGVGRAVLIHDNGTESRIASPDLPFKLAVPITFTKREG</sequence>
<keyword evidence="2" id="KW-1185">Reference proteome</keyword>
<comment type="caution">
    <text evidence="1">The sequence shown here is derived from an EMBL/GenBank/DDBJ whole genome shotgun (WGS) entry which is preliminary data.</text>
</comment>
<protein>
    <submittedName>
        <fullName evidence="1">Uncharacterized protein</fullName>
    </submittedName>
</protein>
<reference evidence="1" key="1">
    <citation type="submission" date="2022-03" db="EMBL/GenBank/DDBJ databases">
        <title>Identification of a novel bacterium isolated from mangrove sediments.</title>
        <authorList>
            <person name="Pan X."/>
        </authorList>
    </citation>
    <scope>NUCLEOTIDE SEQUENCE</scope>
    <source>
        <strain evidence="1">B2580</strain>
    </source>
</reference>
<gene>
    <name evidence="1" type="ORF">MTR64_18825</name>
</gene>
<evidence type="ECO:0000313" key="1">
    <source>
        <dbReference type="EMBL" id="MCJ2180631.1"/>
    </source>
</evidence>
<accession>A0ABT0B6X8</accession>
<dbReference type="EMBL" id="JALHLE010000038">
    <property type="protein sequence ID" value="MCJ2180631.1"/>
    <property type="molecule type" value="Genomic_DNA"/>
</dbReference>
<dbReference type="RefSeq" id="WP_243996062.1">
    <property type="nucleotide sequence ID" value="NZ_JALHLE010000038.1"/>
</dbReference>
<organism evidence="1 2">
    <name type="scientific">Novosphingobium album</name>
    <name type="common">ex Hu et al. 2023</name>
    <dbReference type="NCBI Taxonomy" id="2930093"/>
    <lineage>
        <taxon>Bacteria</taxon>
        <taxon>Pseudomonadati</taxon>
        <taxon>Pseudomonadota</taxon>
        <taxon>Alphaproteobacteria</taxon>
        <taxon>Sphingomonadales</taxon>
        <taxon>Sphingomonadaceae</taxon>
        <taxon>Novosphingobium</taxon>
    </lineage>
</organism>
<proteinExistence type="predicted"/>